<evidence type="ECO:0000256" key="1">
    <source>
        <dbReference type="ARBA" id="ARBA00004141"/>
    </source>
</evidence>
<comment type="subcellular location">
    <subcellularLocation>
        <location evidence="5">Cell membrane</location>
        <topology evidence="5">Multi-pass membrane protein</topology>
    </subcellularLocation>
    <subcellularLocation>
        <location evidence="1">Membrane</location>
        <topology evidence="1">Multi-pass membrane protein</topology>
    </subcellularLocation>
</comment>
<keyword evidence="3 5" id="KW-1133">Transmembrane helix</keyword>
<feature type="transmembrane region" description="Helical" evidence="5">
    <location>
        <begin position="59"/>
        <end position="81"/>
    </location>
</feature>
<dbReference type="PRINTS" id="PR00164">
    <property type="entry name" value="ABC2TRNSPORT"/>
</dbReference>
<feature type="transmembrane region" description="Helical" evidence="5">
    <location>
        <begin position="102"/>
        <end position="126"/>
    </location>
</feature>
<dbReference type="PANTHER" id="PTHR43229:SF2">
    <property type="entry name" value="NODULATION PROTEIN J"/>
    <property type="match status" value="1"/>
</dbReference>
<name>A0A1F5FEZ6_9BACT</name>
<dbReference type="InterPro" id="IPR047817">
    <property type="entry name" value="ABC2_TM_bact-type"/>
</dbReference>
<evidence type="ECO:0000259" key="6">
    <source>
        <dbReference type="PROSITE" id="PS51012"/>
    </source>
</evidence>
<dbReference type="EMBL" id="MFAF01000045">
    <property type="protein sequence ID" value="OGD78190.1"/>
    <property type="molecule type" value="Genomic_DNA"/>
</dbReference>
<gene>
    <name evidence="7" type="ORF">A2Y64_07240</name>
</gene>
<dbReference type="Pfam" id="PF01061">
    <property type="entry name" value="ABC2_membrane"/>
    <property type="match status" value="1"/>
</dbReference>
<organism evidence="7 8">
    <name type="scientific">Candidatus Coatesbacteria bacterium RBG_13_66_14</name>
    <dbReference type="NCBI Taxonomy" id="1817816"/>
    <lineage>
        <taxon>Bacteria</taxon>
        <taxon>Candidatus Coatesiibacteriota</taxon>
    </lineage>
</organism>
<evidence type="ECO:0000256" key="3">
    <source>
        <dbReference type="ARBA" id="ARBA00022989"/>
    </source>
</evidence>
<protein>
    <recommendedName>
        <fullName evidence="5">Transport permease protein</fullName>
    </recommendedName>
</protein>
<feature type="domain" description="ABC transmembrane type-2" evidence="6">
    <location>
        <begin position="23"/>
        <end position="248"/>
    </location>
</feature>
<dbReference type="InterPro" id="IPR000412">
    <property type="entry name" value="ABC_2_transport"/>
</dbReference>
<keyword evidence="5" id="KW-0813">Transport</keyword>
<feature type="transmembrane region" description="Helical" evidence="5">
    <location>
        <begin position="221"/>
        <end position="243"/>
    </location>
</feature>
<feature type="transmembrane region" description="Helical" evidence="5">
    <location>
        <begin position="132"/>
        <end position="158"/>
    </location>
</feature>
<dbReference type="GO" id="GO:0043190">
    <property type="term" value="C:ATP-binding cassette (ABC) transporter complex"/>
    <property type="evidence" value="ECO:0007669"/>
    <property type="project" value="InterPro"/>
</dbReference>
<dbReference type="STRING" id="1817816.A2Y64_07240"/>
<dbReference type="InterPro" id="IPR051784">
    <property type="entry name" value="Nod_factor_ABC_transporter"/>
</dbReference>
<reference evidence="7 8" key="1">
    <citation type="journal article" date="2016" name="Nat. Commun.">
        <title>Thousands of microbial genomes shed light on interconnected biogeochemical processes in an aquifer system.</title>
        <authorList>
            <person name="Anantharaman K."/>
            <person name="Brown C.T."/>
            <person name="Hug L.A."/>
            <person name="Sharon I."/>
            <person name="Castelle C.J."/>
            <person name="Probst A.J."/>
            <person name="Thomas B.C."/>
            <person name="Singh A."/>
            <person name="Wilkins M.J."/>
            <person name="Karaoz U."/>
            <person name="Brodie E.L."/>
            <person name="Williams K.H."/>
            <person name="Hubbard S.S."/>
            <person name="Banfield J.F."/>
        </authorList>
    </citation>
    <scope>NUCLEOTIDE SEQUENCE [LARGE SCALE GENOMIC DNA]</scope>
</reference>
<dbReference type="AlphaFoldDB" id="A0A1F5FEZ6"/>
<keyword evidence="4 5" id="KW-0472">Membrane</keyword>
<evidence type="ECO:0000313" key="7">
    <source>
        <dbReference type="EMBL" id="OGD78190.1"/>
    </source>
</evidence>
<feature type="transmembrane region" description="Helical" evidence="5">
    <location>
        <begin position="25"/>
        <end position="47"/>
    </location>
</feature>
<feature type="transmembrane region" description="Helical" evidence="5">
    <location>
        <begin position="170"/>
        <end position="188"/>
    </location>
</feature>
<evidence type="ECO:0000256" key="2">
    <source>
        <dbReference type="ARBA" id="ARBA00022692"/>
    </source>
</evidence>
<dbReference type="PIRSF" id="PIRSF006648">
    <property type="entry name" value="DrrB"/>
    <property type="match status" value="1"/>
</dbReference>
<sequence length="252" mass="28192">MIQGFAVSAIWLREFKRYFRDVPRVAASVARPVVWLFILGIGISPNFSQVAGLNYIEYIFPGMVVMTILFTSTISAISIIWDRDFGLLKEMLSAPISRSSIVVGKVLGGATICTAQSFIAILLVFLTHVQLLWYNIAWILLASFIVGFMLAGLGVIIASLVKTYEGFSSVMNFLIMPMFLASGAVFPLDNLPRWAYLVARANPIAYAVDLFRGLMLRHYEFTFLIDLTVLLGLTVIITALAICRFRRMTARW</sequence>
<evidence type="ECO:0000256" key="5">
    <source>
        <dbReference type="RuleBase" id="RU361157"/>
    </source>
</evidence>
<proteinExistence type="inferred from homology"/>
<keyword evidence="2 5" id="KW-0812">Transmembrane</keyword>
<evidence type="ECO:0000256" key="4">
    <source>
        <dbReference type="ARBA" id="ARBA00023136"/>
    </source>
</evidence>
<keyword evidence="5" id="KW-1003">Cell membrane</keyword>
<accession>A0A1F5FEZ6</accession>
<dbReference type="PANTHER" id="PTHR43229">
    <property type="entry name" value="NODULATION PROTEIN J"/>
    <property type="match status" value="1"/>
</dbReference>
<dbReference type="InterPro" id="IPR013525">
    <property type="entry name" value="ABC2_TM"/>
</dbReference>
<comment type="caution">
    <text evidence="7">The sequence shown here is derived from an EMBL/GenBank/DDBJ whole genome shotgun (WGS) entry which is preliminary data.</text>
</comment>
<dbReference type="Proteomes" id="UP000177187">
    <property type="component" value="Unassembled WGS sequence"/>
</dbReference>
<dbReference type="PROSITE" id="PS51012">
    <property type="entry name" value="ABC_TM2"/>
    <property type="match status" value="1"/>
</dbReference>
<evidence type="ECO:0000313" key="8">
    <source>
        <dbReference type="Proteomes" id="UP000177187"/>
    </source>
</evidence>
<dbReference type="GO" id="GO:0140359">
    <property type="term" value="F:ABC-type transporter activity"/>
    <property type="evidence" value="ECO:0007669"/>
    <property type="project" value="InterPro"/>
</dbReference>
<comment type="similarity">
    <text evidence="5">Belongs to the ABC-2 integral membrane protein family.</text>
</comment>